<protein>
    <submittedName>
        <fullName evidence="1">Uncharacterized protein</fullName>
    </submittedName>
</protein>
<accession>A0A449ISS1</accession>
<name>A0A449ISS1_PSEFR</name>
<dbReference type="EMBL" id="CAACYJ010000040">
    <property type="protein sequence ID" value="VFB22419.1"/>
    <property type="molecule type" value="Genomic_DNA"/>
</dbReference>
<proteinExistence type="predicted"/>
<sequence length="95" mass="10854">MTVHVNHFVCAVIARELLSEIESNQVHVVQDLDDENAGTPMSSKTNHGWAWAYHKIRGLQCTRVTSAYRATLYVLRGDTGTFHSDASWQKNRIRR</sequence>
<dbReference type="Proteomes" id="UP000330809">
    <property type="component" value="Unassembled WGS sequence"/>
</dbReference>
<evidence type="ECO:0000313" key="2">
    <source>
        <dbReference type="Proteomes" id="UP000330809"/>
    </source>
</evidence>
<dbReference type="AlphaFoldDB" id="A0A449ISS1"/>
<gene>
    <name evidence="1" type="ORF">NCTC10754_05109</name>
</gene>
<evidence type="ECO:0000313" key="1">
    <source>
        <dbReference type="EMBL" id="VFB22419.1"/>
    </source>
</evidence>
<reference evidence="1 2" key="1">
    <citation type="submission" date="2019-02" db="EMBL/GenBank/DDBJ databases">
        <authorList>
            <consortium name="Pathogen Informatics"/>
        </authorList>
    </citation>
    <scope>NUCLEOTIDE SEQUENCE [LARGE SCALE GENOMIC DNA]</scope>
    <source>
        <strain evidence="1 2">3012STDY7103891</strain>
    </source>
</reference>
<organism evidence="1 2">
    <name type="scientific">Pseudomonas fragi</name>
    <dbReference type="NCBI Taxonomy" id="296"/>
    <lineage>
        <taxon>Bacteria</taxon>
        <taxon>Pseudomonadati</taxon>
        <taxon>Pseudomonadota</taxon>
        <taxon>Gammaproteobacteria</taxon>
        <taxon>Pseudomonadales</taxon>
        <taxon>Pseudomonadaceae</taxon>
        <taxon>Pseudomonas</taxon>
    </lineage>
</organism>